<keyword evidence="2" id="KW-0732">Signal</keyword>
<dbReference type="Proteomes" id="UP000198906">
    <property type="component" value="Unassembled WGS sequence"/>
</dbReference>
<dbReference type="RefSeq" id="WP_245714612.1">
    <property type="nucleotide sequence ID" value="NZ_FMHU01000001.1"/>
</dbReference>
<dbReference type="Pfam" id="PF13529">
    <property type="entry name" value="Peptidase_C39_2"/>
    <property type="match status" value="1"/>
</dbReference>
<reference evidence="5" key="1">
    <citation type="submission" date="2016-06" db="EMBL/GenBank/DDBJ databases">
        <authorList>
            <person name="Varghese N."/>
        </authorList>
    </citation>
    <scope>NUCLEOTIDE SEQUENCE [LARGE SCALE GENOMIC DNA]</scope>
    <source>
        <strain evidence="5">DSM 46123</strain>
    </source>
</reference>
<dbReference type="AlphaFoldDB" id="A0A1C6RJJ0"/>
<dbReference type="InterPro" id="IPR038765">
    <property type="entry name" value="Papain-like_cys_pep_sf"/>
</dbReference>
<name>A0A1C6RJJ0_9ACTN</name>
<dbReference type="STRING" id="47866.GA0074694_1951"/>
<keyword evidence="5" id="KW-1185">Reference proteome</keyword>
<dbReference type="Gene3D" id="3.90.70.10">
    <property type="entry name" value="Cysteine proteinases"/>
    <property type="match status" value="1"/>
</dbReference>
<feature type="signal peptide" evidence="2">
    <location>
        <begin position="1"/>
        <end position="28"/>
    </location>
</feature>
<feature type="region of interest" description="Disordered" evidence="1">
    <location>
        <begin position="27"/>
        <end position="85"/>
    </location>
</feature>
<dbReference type="EMBL" id="FMHU01000001">
    <property type="protein sequence ID" value="SCL17287.1"/>
    <property type="molecule type" value="Genomic_DNA"/>
</dbReference>
<feature type="compositionally biased region" description="Basic and acidic residues" evidence="1">
    <location>
        <begin position="48"/>
        <end position="85"/>
    </location>
</feature>
<evidence type="ECO:0000313" key="4">
    <source>
        <dbReference type="EMBL" id="SCL17287.1"/>
    </source>
</evidence>
<organism evidence="4 5">
    <name type="scientific">Micromonospora inyonensis</name>
    <dbReference type="NCBI Taxonomy" id="47866"/>
    <lineage>
        <taxon>Bacteria</taxon>
        <taxon>Bacillati</taxon>
        <taxon>Actinomycetota</taxon>
        <taxon>Actinomycetes</taxon>
        <taxon>Micromonosporales</taxon>
        <taxon>Micromonosporaceae</taxon>
        <taxon>Micromonospora</taxon>
    </lineage>
</organism>
<feature type="domain" description="Peptidase C39-like" evidence="3">
    <location>
        <begin position="92"/>
        <end position="226"/>
    </location>
</feature>
<evidence type="ECO:0000256" key="1">
    <source>
        <dbReference type="SAM" id="MobiDB-lite"/>
    </source>
</evidence>
<evidence type="ECO:0000259" key="3">
    <source>
        <dbReference type="Pfam" id="PF13529"/>
    </source>
</evidence>
<feature type="chain" id="PRO_5008744854" evidence="2">
    <location>
        <begin position="29"/>
        <end position="250"/>
    </location>
</feature>
<dbReference type="InterPro" id="IPR039564">
    <property type="entry name" value="Peptidase_C39-like"/>
</dbReference>
<evidence type="ECO:0000313" key="5">
    <source>
        <dbReference type="Proteomes" id="UP000198906"/>
    </source>
</evidence>
<proteinExistence type="predicted"/>
<dbReference type="SUPFAM" id="SSF54001">
    <property type="entry name" value="Cysteine proteinases"/>
    <property type="match status" value="1"/>
</dbReference>
<sequence>MNRMLRTSMLSVAGLVLTGGAIAGPAVAAQAAAPPPAERFPASSPRADQGDRNDRRDDRDRRDEGRDRRDEGRDRRDDRADRDRRRERAVGIEYQAQPNFYYCGPAATRIALTAAGKHLSQHELARRLGTTEAGTNSAEDVTRVLNELTGGYRTTEIRESAASREQIERLRADVVDALEAGDPVVANIKGSAVDTDGRVHSFPGGHYLTVVAYRDGGDVVRIADPADPVGEYWMTTERLAHWIAERGYSS</sequence>
<gene>
    <name evidence="4" type="ORF">GA0074694_1951</name>
</gene>
<protein>
    <submittedName>
        <fullName evidence="4">Peptidase_C39 like family protein</fullName>
    </submittedName>
</protein>
<accession>A0A1C6RJJ0</accession>
<evidence type="ECO:0000256" key="2">
    <source>
        <dbReference type="SAM" id="SignalP"/>
    </source>
</evidence>